<dbReference type="PATRIC" id="fig|993516.3.peg.2058"/>
<dbReference type="EMBL" id="AMWG01000041">
    <property type="protein sequence ID" value="ELP34136.1"/>
    <property type="molecule type" value="Genomic_DNA"/>
</dbReference>
<gene>
    <name evidence="1" type="ORF">RBSWK_01929</name>
</gene>
<organism evidence="1 2">
    <name type="scientific">Rhodopirellula baltica SWK14</name>
    <dbReference type="NCBI Taxonomy" id="993516"/>
    <lineage>
        <taxon>Bacteria</taxon>
        <taxon>Pseudomonadati</taxon>
        <taxon>Planctomycetota</taxon>
        <taxon>Planctomycetia</taxon>
        <taxon>Pirellulales</taxon>
        <taxon>Pirellulaceae</taxon>
        <taxon>Rhodopirellula</taxon>
    </lineage>
</organism>
<name>L7CM37_RHOBT</name>
<dbReference type="RefSeq" id="WP_007337042.1">
    <property type="nucleotide sequence ID" value="NZ_AMWG01000041.1"/>
</dbReference>
<dbReference type="AlphaFoldDB" id="L7CM37"/>
<proteinExistence type="predicted"/>
<evidence type="ECO:0000313" key="1">
    <source>
        <dbReference type="EMBL" id="ELP34136.1"/>
    </source>
</evidence>
<sequence>MKSTTDIVVANADAFDAILADLRNTLPLDVTSDSNVTIDDVVSIVSIHRDAIDDRSAWWRIRREIYARFASHETVATRMLAAIPDPVRDELAMLTGQEIALIASRWGKMGDSPAPDPGVAVLVLERLVSACTRARESGLGVLLRTNQPANDFEIAFMIVDCKRRRNFQKAFDDWDDSKRYEAHQRYNYYLKQGVEDCLDRVLRDFTRPKTSRLNLNTDQRRIRKYISKRVKNYIKSPSPALGDPGDPVTMISLEFDIEYEGYVDLVFHSRPDAAEAIEFVEDTGFRLELTHWHEGMERFSCDDLPLKVTLPDERKVVVEPSSDGDDFEKYIGDMLRDTMVEQRRAGAFGDLAISESSVLCVGGVHTNYFWLSDDVVDS</sequence>
<protein>
    <submittedName>
        <fullName evidence="1">Uncharacterized protein</fullName>
    </submittedName>
</protein>
<accession>L7CM37</accession>
<evidence type="ECO:0000313" key="2">
    <source>
        <dbReference type="Proteomes" id="UP000010959"/>
    </source>
</evidence>
<reference evidence="1 2" key="1">
    <citation type="journal article" date="2013" name="Mar. Genomics">
        <title>Expression of sulfatases in Rhodopirellula baltica and the diversity of sulfatases in the genus Rhodopirellula.</title>
        <authorList>
            <person name="Wegner C.E."/>
            <person name="Richter-Heitmann T."/>
            <person name="Klindworth A."/>
            <person name="Klockow C."/>
            <person name="Richter M."/>
            <person name="Achstetter T."/>
            <person name="Glockner F.O."/>
            <person name="Harder J."/>
        </authorList>
    </citation>
    <scope>NUCLEOTIDE SEQUENCE [LARGE SCALE GENOMIC DNA]</scope>
    <source>
        <strain evidence="1 2">SWK14</strain>
    </source>
</reference>
<comment type="caution">
    <text evidence="1">The sequence shown here is derived from an EMBL/GenBank/DDBJ whole genome shotgun (WGS) entry which is preliminary data.</text>
</comment>
<dbReference type="Proteomes" id="UP000010959">
    <property type="component" value="Unassembled WGS sequence"/>
</dbReference>